<evidence type="ECO:0000256" key="3">
    <source>
        <dbReference type="ARBA" id="ARBA00047591"/>
    </source>
</evidence>
<organism evidence="7 8">
    <name type="scientific">Cronartium quercuum f. sp. fusiforme G11</name>
    <dbReference type="NCBI Taxonomy" id="708437"/>
    <lineage>
        <taxon>Eukaryota</taxon>
        <taxon>Fungi</taxon>
        <taxon>Dikarya</taxon>
        <taxon>Basidiomycota</taxon>
        <taxon>Pucciniomycotina</taxon>
        <taxon>Pucciniomycetes</taxon>
        <taxon>Pucciniales</taxon>
        <taxon>Coleosporiaceae</taxon>
        <taxon>Cronartium</taxon>
    </lineage>
</organism>
<protein>
    <recommendedName>
        <fullName evidence="6">Fungal lipase-type domain-containing protein</fullName>
    </recommendedName>
</protein>
<comment type="similarity">
    <text evidence="2">Belongs to the AB hydrolase superfamily. Lipase family. Class 3 subfamily.</text>
</comment>
<dbReference type="GO" id="GO:0006629">
    <property type="term" value="P:lipid metabolic process"/>
    <property type="evidence" value="ECO:0007669"/>
    <property type="project" value="InterPro"/>
</dbReference>
<evidence type="ECO:0000256" key="2">
    <source>
        <dbReference type="ARBA" id="ARBA00043996"/>
    </source>
</evidence>
<dbReference type="Gene3D" id="3.40.50.1820">
    <property type="entry name" value="alpha/beta hydrolase"/>
    <property type="match status" value="1"/>
</dbReference>
<dbReference type="InterPro" id="IPR051218">
    <property type="entry name" value="Sec_MonoDiacylglyc_Lipase"/>
</dbReference>
<dbReference type="InterPro" id="IPR002921">
    <property type="entry name" value="Fungal_lipase-type"/>
</dbReference>
<dbReference type="SUPFAM" id="SSF53474">
    <property type="entry name" value="alpha/beta-Hydrolases"/>
    <property type="match status" value="1"/>
</dbReference>
<dbReference type="OrthoDB" id="426718at2759"/>
<evidence type="ECO:0000256" key="1">
    <source>
        <dbReference type="ARBA" id="ARBA00023157"/>
    </source>
</evidence>
<sequence length="323" mass="35894">MLFRTQISLILFVICLVIKIEGNSKIRVVRPRGIKCGAKNVTRSKQEAGSNVNVPDHPEWSYLNSIPWYKHDPTQQDHARFHSYLSMSAYGDYRKECRTTFTKGFKVLEDFSTDIGQTGFTAWIPEMKKIVIVFKGYGNYPELSWVPTSVEDFVSDCTGCKVAQGIRDLYLSTKRSTNDFAIARKAVETTGLHFSVTGHGIGGAVAALAGLDLGARNLVHYSHNQGTPRVFNYAAVVRYDNLFQVLSGQSLVHDNDYMVQSIPVGQYYHLGTKVQVSGPNQRWLVNCYGSNENSTCLGNGSSVSDHKTYFTPITTCGSADKGF</sequence>
<proteinExistence type="inferred from homology"/>
<comment type="catalytic activity">
    <reaction evidence="3">
        <text>a diacylglycerol + H2O = a monoacylglycerol + a fatty acid + H(+)</text>
        <dbReference type="Rhea" id="RHEA:32731"/>
        <dbReference type="ChEBI" id="CHEBI:15377"/>
        <dbReference type="ChEBI" id="CHEBI:15378"/>
        <dbReference type="ChEBI" id="CHEBI:17408"/>
        <dbReference type="ChEBI" id="CHEBI:18035"/>
        <dbReference type="ChEBI" id="CHEBI:28868"/>
    </reaction>
</comment>
<dbReference type="Pfam" id="PF01764">
    <property type="entry name" value="Lipase_3"/>
    <property type="match status" value="1"/>
</dbReference>
<keyword evidence="1" id="KW-1015">Disulfide bond</keyword>
<reference evidence="7" key="1">
    <citation type="submission" date="2013-11" db="EMBL/GenBank/DDBJ databases">
        <title>Genome sequence of the fusiform rust pathogen reveals effectors for host alternation and coevolution with pine.</title>
        <authorList>
            <consortium name="DOE Joint Genome Institute"/>
            <person name="Smith K."/>
            <person name="Pendleton A."/>
            <person name="Kubisiak T."/>
            <person name="Anderson C."/>
            <person name="Salamov A."/>
            <person name="Aerts A."/>
            <person name="Riley R."/>
            <person name="Clum A."/>
            <person name="Lindquist E."/>
            <person name="Ence D."/>
            <person name="Campbell M."/>
            <person name="Kronenberg Z."/>
            <person name="Feau N."/>
            <person name="Dhillon B."/>
            <person name="Hamelin R."/>
            <person name="Burleigh J."/>
            <person name="Smith J."/>
            <person name="Yandell M."/>
            <person name="Nelson C."/>
            <person name="Grigoriev I."/>
            <person name="Davis J."/>
        </authorList>
    </citation>
    <scope>NUCLEOTIDE SEQUENCE</scope>
    <source>
        <strain evidence="7">G11</strain>
    </source>
</reference>
<dbReference type="PANTHER" id="PTHR45856">
    <property type="entry name" value="ALPHA/BETA-HYDROLASES SUPERFAMILY PROTEIN"/>
    <property type="match status" value="1"/>
</dbReference>
<dbReference type="AlphaFoldDB" id="A0A9P6NK07"/>
<evidence type="ECO:0000256" key="4">
    <source>
        <dbReference type="ARBA" id="ARBA00048461"/>
    </source>
</evidence>
<evidence type="ECO:0000313" key="8">
    <source>
        <dbReference type="Proteomes" id="UP000886653"/>
    </source>
</evidence>
<keyword evidence="8" id="KW-1185">Reference proteome</keyword>
<comment type="catalytic activity">
    <reaction evidence="4">
        <text>a monoacylglycerol + H2O = glycerol + a fatty acid + H(+)</text>
        <dbReference type="Rhea" id="RHEA:15245"/>
        <dbReference type="ChEBI" id="CHEBI:15377"/>
        <dbReference type="ChEBI" id="CHEBI:15378"/>
        <dbReference type="ChEBI" id="CHEBI:17408"/>
        <dbReference type="ChEBI" id="CHEBI:17754"/>
        <dbReference type="ChEBI" id="CHEBI:28868"/>
    </reaction>
</comment>
<name>A0A9P6NK07_9BASI</name>
<dbReference type="Proteomes" id="UP000886653">
    <property type="component" value="Unassembled WGS sequence"/>
</dbReference>
<evidence type="ECO:0000259" key="6">
    <source>
        <dbReference type="Pfam" id="PF01764"/>
    </source>
</evidence>
<gene>
    <name evidence="7" type="ORF">CROQUDRAFT_659295</name>
</gene>
<evidence type="ECO:0000313" key="7">
    <source>
        <dbReference type="EMBL" id="KAG0144980.1"/>
    </source>
</evidence>
<accession>A0A9P6NK07</accession>
<dbReference type="EMBL" id="MU167285">
    <property type="protein sequence ID" value="KAG0144980.1"/>
    <property type="molecule type" value="Genomic_DNA"/>
</dbReference>
<feature type="domain" description="Fungal lipase-type" evidence="6">
    <location>
        <begin position="149"/>
        <end position="259"/>
    </location>
</feature>
<evidence type="ECO:0000256" key="5">
    <source>
        <dbReference type="SAM" id="SignalP"/>
    </source>
</evidence>
<dbReference type="InterPro" id="IPR029058">
    <property type="entry name" value="AB_hydrolase_fold"/>
</dbReference>
<feature type="chain" id="PRO_5040492534" description="Fungal lipase-type domain-containing protein" evidence="5">
    <location>
        <begin position="23"/>
        <end position="323"/>
    </location>
</feature>
<keyword evidence="5" id="KW-0732">Signal</keyword>
<feature type="signal peptide" evidence="5">
    <location>
        <begin position="1"/>
        <end position="22"/>
    </location>
</feature>
<comment type="caution">
    <text evidence="7">The sequence shown here is derived from an EMBL/GenBank/DDBJ whole genome shotgun (WGS) entry which is preliminary data.</text>
</comment>
<dbReference type="PANTHER" id="PTHR45856:SF25">
    <property type="entry name" value="FUNGAL LIPASE-LIKE DOMAIN-CONTAINING PROTEIN"/>
    <property type="match status" value="1"/>
</dbReference>